<dbReference type="Pfam" id="PF10724">
    <property type="entry name" value="DUF2516"/>
    <property type="match status" value="1"/>
</dbReference>
<evidence type="ECO:0000313" key="2">
    <source>
        <dbReference type="EMBL" id="GAA5518361.1"/>
    </source>
</evidence>
<dbReference type="Proteomes" id="UP001426770">
    <property type="component" value="Unassembled WGS sequence"/>
</dbReference>
<proteinExistence type="predicted"/>
<dbReference type="EMBL" id="BAABRR010000003">
    <property type="protein sequence ID" value="GAA5518361.1"/>
    <property type="molecule type" value="Genomic_DNA"/>
</dbReference>
<protein>
    <recommendedName>
        <fullName evidence="4">DUF2516 family protein</fullName>
    </recommendedName>
</protein>
<feature type="transmembrane region" description="Helical" evidence="1">
    <location>
        <begin position="48"/>
        <end position="68"/>
    </location>
</feature>
<dbReference type="InterPro" id="IPR019662">
    <property type="entry name" value="DUF2516"/>
</dbReference>
<reference evidence="2 3" key="1">
    <citation type="submission" date="2024-02" db="EMBL/GenBank/DDBJ databases">
        <title>Lysinimicrobium sediminis NBRC 112286.</title>
        <authorList>
            <person name="Ichikawa N."/>
            <person name="Katano-Makiyama Y."/>
            <person name="Hidaka K."/>
        </authorList>
    </citation>
    <scope>NUCLEOTIDE SEQUENCE [LARGE SCALE GENOMIC DNA]</scope>
    <source>
        <strain evidence="2 3">NBRC 112286</strain>
    </source>
</reference>
<keyword evidence="1" id="KW-0812">Transmembrane</keyword>
<keyword evidence="1" id="KW-0472">Membrane</keyword>
<gene>
    <name evidence="2" type="ORF">Lsed01_00786</name>
</gene>
<evidence type="ECO:0000256" key="1">
    <source>
        <dbReference type="SAM" id="Phobius"/>
    </source>
</evidence>
<organism evidence="2 3">
    <name type="scientific">Demequina sediminis</name>
    <dbReference type="NCBI Taxonomy" id="1930058"/>
    <lineage>
        <taxon>Bacteria</taxon>
        <taxon>Bacillati</taxon>
        <taxon>Actinomycetota</taxon>
        <taxon>Actinomycetes</taxon>
        <taxon>Micrococcales</taxon>
        <taxon>Demequinaceae</taxon>
        <taxon>Demequina</taxon>
    </lineage>
</organism>
<evidence type="ECO:0008006" key="4">
    <source>
        <dbReference type="Google" id="ProtNLM"/>
    </source>
</evidence>
<feature type="transmembrane region" description="Helical" evidence="1">
    <location>
        <begin position="74"/>
        <end position="91"/>
    </location>
</feature>
<comment type="caution">
    <text evidence="2">The sequence shown here is derived from an EMBL/GenBank/DDBJ whole genome shotgun (WGS) entry which is preliminary data.</text>
</comment>
<feature type="transmembrane region" description="Helical" evidence="1">
    <location>
        <begin position="6"/>
        <end position="28"/>
    </location>
</feature>
<keyword evidence="3" id="KW-1185">Reference proteome</keyword>
<name>A0ABP9WEU9_9MICO</name>
<evidence type="ECO:0000313" key="3">
    <source>
        <dbReference type="Proteomes" id="UP001426770"/>
    </source>
</evidence>
<dbReference type="RefSeq" id="WP_286214655.1">
    <property type="nucleotide sequence ID" value="NZ_AP027736.1"/>
</dbReference>
<keyword evidence="1" id="KW-1133">Transmembrane helix</keyword>
<accession>A0ABP9WEU9</accession>
<sequence length="114" mass="11642">MFGFGFLQGMVIFAISAAALVGAIWGLIDALRRPEGAFTAAGKWSKTAWVAILAVASAIAFISMPWPIGTGGGIVGFLGIAAVVGVVVYFVDVRPKLGGFGPTRGSGNAQRGGW</sequence>